<sequence length="44" mass="5277">NFEYVQLMYLDRTNEDVQLLGKENLLDHNISEFSDDLIEILTKF</sequence>
<name>A0ACA9NLH8_9GLOM</name>
<proteinExistence type="predicted"/>
<dbReference type="Proteomes" id="UP000789366">
    <property type="component" value="Unassembled WGS sequence"/>
</dbReference>
<accession>A0ACA9NLH8</accession>
<gene>
    <name evidence="1" type="ORF">SPELUC_LOCUS9354</name>
</gene>
<evidence type="ECO:0000313" key="2">
    <source>
        <dbReference type="Proteomes" id="UP000789366"/>
    </source>
</evidence>
<keyword evidence="2" id="KW-1185">Reference proteome</keyword>
<dbReference type="EMBL" id="CAJVPW010015600">
    <property type="protein sequence ID" value="CAG8663233.1"/>
    <property type="molecule type" value="Genomic_DNA"/>
</dbReference>
<feature type="non-terminal residue" evidence="1">
    <location>
        <position position="1"/>
    </location>
</feature>
<evidence type="ECO:0000313" key="1">
    <source>
        <dbReference type="EMBL" id="CAG8663233.1"/>
    </source>
</evidence>
<comment type="caution">
    <text evidence="1">The sequence shown here is derived from an EMBL/GenBank/DDBJ whole genome shotgun (WGS) entry which is preliminary data.</text>
</comment>
<protein>
    <submittedName>
        <fullName evidence="1">14613_t:CDS:1</fullName>
    </submittedName>
</protein>
<reference evidence="1" key="1">
    <citation type="submission" date="2021-06" db="EMBL/GenBank/DDBJ databases">
        <authorList>
            <person name="Kallberg Y."/>
            <person name="Tangrot J."/>
            <person name="Rosling A."/>
        </authorList>
    </citation>
    <scope>NUCLEOTIDE SEQUENCE</scope>
    <source>
        <strain evidence="1">28 12/20/2015</strain>
    </source>
</reference>
<organism evidence="1 2">
    <name type="scientific">Cetraspora pellucida</name>
    <dbReference type="NCBI Taxonomy" id="1433469"/>
    <lineage>
        <taxon>Eukaryota</taxon>
        <taxon>Fungi</taxon>
        <taxon>Fungi incertae sedis</taxon>
        <taxon>Mucoromycota</taxon>
        <taxon>Glomeromycotina</taxon>
        <taxon>Glomeromycetes</taxon>
        <taxon>Diversisporales</taxon>
        <taxon>Gigasporaceae</taxon>
        <taxon>Cetraspora</taxon>
    </lineage>
</organism>